<gene>
    <name evidence="1" type="ORF">DBX24_02375</name>
</gene>
<accession>A0A6P1QUG5</accession>
<keyword evidence="2" id="KW-1185">Reference proteome</keyword>
<name>A0A6P1QUG5_9FLAO</name>
<sequence length="372" mass="42652">MKSKALILLVLSASISAFAQRKKPFLKELDSIYQKKWEAAMPTIDSLENPTYIKIGSRPKDSLIVREKPALTTIPYDEIPITPYGLMKNPNRPSKWLFYGQNNLTFNQSSFSNWNAGGNDNIGVIARLNYNLIYKYSRHYLENTFKFGYGLVDSEGQATRKTEDYINIMTNYGYEIGQSYYLSTGFQFISQFTRGYNYAATPDPKKDDRISKFMSPAYLNLGLGISYNPQENLQVIFRPLNGQFTFVTDPLLQKAGKYGLEKDGQSLRAELGARLNILYRFKIYKDILFTHQLNLFANYLTHTERVDIAYTGVINMKFNKYLNANISLDLTYDHDQIKKLQRKQTLGIGLSYNLGSETKSKNAKLLKPVGFK</sequence>
<protein>
    <submittedName>
        <fullName evidence="1">DUF3078 domain-containing protein</fullName>
    </submittedName>
</protein>
<dbReference type="RefSeq" id="WP_160223859.1">
    <property type="nucleotide sequence ID" value="NZ_CP029149.1"/>
</dbReference>
<proteinExistence type="predicted"/>
<dbReference type="KEGG" id="bcad:DBX24_02375"/>
<evidence type="ECO:0000313" key="1">
    <source>
        <dbReference type="EMBL" id="QHN64817.1"/>
    </source>
</evidence>
<dbReference type="Proteomes" id="UP000464318">
    <property type="component" value="Chromosome"/>
</dbReference>
<evidence type="ECO:0000313" key="2">
    <source>
        <dbReference type="Proteomes" id="UP000464318"/>
    </source>
</evidence>
<organism evidence="1 2">
    <name type="scientific">Bergeyella cardium</name>
    <dbReference type="NCBI Taxonomy" id="1585976"/>
    <lineage>
        <taxon>Bacteria</taxon>
        <taxon>Pseudomonadati</taxon>
        <taxon>Bacteroidota</taxon>
        <taxon>Flavobacteriia</taxon>
        <taxon>Flavobacteriales</taxon>
        <taxon>Weeksellaceae</taxon>
        <taxon>Bergeyella</taxon>
    </lineage>
</organism>
<dbReference type="AlphaFoldDB" id="A0A6P1QUG5"/>
<dbReference type="OrthoDB" id="1495718at2"/>
<dbReference type="Pfam" id="PF11276">
    <property type="entry name" value="DUF3078"/>
    <property type="match status" value="1"/>
</dbReference>
<dbReference type="EMBL" id="CP029149">
    <property type="protein sequence ID" value="QHN64817.1"/>
    <property type="molecule type" value="Genomic_DNA"/>
</dbReference>
<dbReference type="InterPro" id="IPR021428">
    <property type="entry name" value="DUF3078"/>
</dbReference>
<reference evidence="1 2" key="1">
    <citation type="submission" date="2018-04" db="EMBL/GenBank/DDBJ databases">
        <title>Characteristic and Complete Genome Sequencing of A Novel Member of Infective Endocarditis Causative Bacteria: Bergeyella cardium QL-PH.</title>
        <authorList>
            <person name="Pan H."/>
            <person name="Sun E."/>
            <person name="Zhang Y."/>
        </authorList>
    </citation>
    <scope>NUCLEOTIDE SEQUENCE [LARGE SCALE GENOMIC DNA]</scope>
    <source>
        <strain evidence="1 2">HPQL</strain>
    </source>
</reference>